<evidence type="ECO:0000313" key="4">
    <source>
        <dbReference type="Proteomes" id="UP000708338"/>
    </source>
</evidence>
<dbReference type="RefSeq" id="WP_052665755.1">
    <property type="nucleotide sequence ID" value="NZ_CABJDD010000003.1"/>
</dbReference>
<dbReference type="Gene3D" id="3.10.180.10">
    <property type="entry name" value="2,3-Dihydroxybiphenyl 1,2-Dioxygenase, domain 1"/>
    <property type="match status" value="1"/>
</dbReference>
<gene>
    <name evidence="3" type="ORF">GPL26_10145</name>
</gene>
<dbReference type="EMBL" id="WQPS01000012">
    <property type="protein sequence ID" value="MBT9810001.1"/>
    <property type="molecule type" value="Genomic_DNA"/>
</dbReference>
<name>A0AA41FEE9_9FIRM</name>
<reference evidence="3" key="1">
    <citation type="journal article" date="2021" name="Gut Microbes">
        <title>A synthetic consortium of 100 gut commensals modulates the composition and function in a colon model of the microbiome of elderly subjects.</title>
        <authorList>
            <person name="Perez M."/>
            <person name="Ntemiri A."/>
            <person name="Tan H."/>
            <person name="Harris H.M.B."/>
            <person name="Roager H.M."/>
            <person name="Ribiere C."/>
            <person name="O'Toole P.W."/>
        </authorList>
    </citation>
    <scope>NUCLEOTIDE SEQUENCE</scope>
    <source>
        <strain evidence="3">MCC335</strain>
    </source>
</reference>
<dbReference type="InterPro" id="IPR015942">
    <property type="entry name" value="Asp/Glu/hydantoin_racemase"/>
</dbReference>
<proteinExistence type="inferred from homology"/>
<dbReference type="InterPro" id="IPR029068">
    <property type="entry name" value="Glyas_Bleomycin-R_OHBP_Dase"/>
</dbReference>
<dbReference type="GO" id="GO:0047661">
    <property type="term" value="F:amino-acid racemase activity"/>
    <property type="evidence" value="ECO:0007669"/>
    <property type="project" value="InterPro"/>
</dbReference>
<evidence type="ECO:0000256" key="1">
    <source>
        <dbReference type="ARBA" id="ARBA00038414"/>
    </source>
</evidence>
<comment type="caution">
    <text evidence="3">The sequence shown here is derived from an EMBL/GenBank/DDBJ whole genome shotgun (WGS) entry which is preliminary data.</text>
</comment>
<sequence>MKKVTLIHTVKSVLNMFEDMAAAVCGSDISFDNIYDSFLADDPDELGYVSPACKRKLYQDIGSAMDNRPDVVVVTCSAMTETVRQIRPFMDIPLIAIDENMIHEAVRQGSRIRVLATAVSSAATTEKTLLEEAGRVGKKIQVVSTDNQKAFDALQSGDKALHDALVLEQAEQVKGFDLVVLAQASMAHLEEEIADMVKVPVLSSPSLCMQELKTVLDNVKKTKVHTLDHAAFFAEDVPWFVEFFENVFGMAVADTDPGEGDNPRQVWMDGGIQIIRKDRIQPDQMIRDISQSGHDILLAHIALSVPDMDQVLAKAYSYDEIREMPQGRNWIRLPDGICIEILD</sequence>
<dbReference type="Proteomes" id="UP000708338">
    <property type="component" value="Unassembled WGS sequence"/>
</dbReference>
<dbReference type="InterPro" id="IPR053714">
    <property type="entry name" value="Iso_Racemase_Enz_sf"/>
</dbReference>
<dbReference type="Pfam" id="PF00903">
    <property type="entry name" value="Glyoxalase"/>
    <property type="match status" value="1"/>
</dbReference>
<dbReference type="Pfam" id="PF01177">
    <property type="entry name" value="Asp_Glu_race"/>
    <property type="match status" value="1"/>
</dbReference>
<dbReference type="InterPro" id="IPR004360">
    <property type="entry name" value="Glyas_Fos-R_dOase_dom"/>
</dbReference>
<evidence type="ECO:0000313" key="3">
    <source>
        <dbReference type="EMBL" id="MBT9810001.1"/>
    </source>
</evidence>
<dbReference type="SUPFAM" id="SSF54593">
    <property type="entry name" value="Glyoxalase/Bleomycin resistance protein/Dihydroxybiphenyl dioxygenase"/>
    <property type="match status" value="1"/>
</dbReference>
<organism evidence="3 4">
    <name type="scientific">Enterocloster citroniae</name>
    <dbReference type="NCBI Taxonomy" id="358743"/>
    <lineage>
        <taxon>Bacteria</taxon>
        <taxon>Bacillati</taxon>
        <taxon>Bacillota</taxon>
        <taxon>Clostridia</taxon>
        <taxon>Lachnospirales</taxon>
        <taxon>Lachnospiraceae</taxon>
        <taxon>Enterocloster</taxon>
    </lineage>
</organism>
<dbReference type="AlphaFoldDB" id="A0AA41FEE9"/>
<accession>A0AA41FEE9</accession>
<feature type="domain" description="Glyoxalase/fosfomycin resistance/dioxygenase" evidence="2">
    <location>
        <begin position="227"/>
        <end position="315"/>
    </location>
</feature>
<evidence type="ECO:0000259" key="2">
    <source>
        <dbReference type="Pfam" id="PF00903"/>
    </source>
</evidence>
<comment type="similarity">
    <text evidence="1">Belongs to the HyuE racemase family.</text>
</comment>
<protein>
    <recommendedName>
        <fullName evidence="2">Glyoxalase/fosfomycin resistance/dioxygenase domain-containing protein</fullName>
    </recommendedName>
</protein>
<dbReference type="Gene3D" id="3.40.50.12500">
    <property type="match status" value="1"/>
</dbReference>